<feature type="region of interest" description="Disordered" evidence="1">
    <location>
        <begin position="426"/>
        <end position="449"/>
    </location>
</feature>
<evidence type="ECO:0000313" key="5">
    <source>
        <dbReference type="Proteomes" id="UP000007392"/>
    </source>
</evidence>
<feature type="transmembrane region" description="Helical" evidence="2">
    <location>
        <begin position="145"/>
        <end position="165"/>
    </location>
</feature>
<keyword evidence="2" id="KW-0812">Transmembrane</keyword>
<gene>
    <name evidence="4" type="ORF">B2K_07190</name>
</gene>
<protein>
    <recommendedName>
        <fullName evidence="3">Protein-glutamine gamma-glutamyltransferase-like C-terminal domain-containing protein</fullName>
    </recommendedName>
</protein>
<dbReference type="EMBL" id="CP003422">
    <property type="protein sequence ID" value="AFH60507.2"/>
    <property type="molecule type" value="Genomic_DNA"/>
</dbReference>
<sequence>MKNTLRPLLLRGLRALLQGAAELLLFLPLPLLLAVYALPAPGRWLWLASLPLLYAAGCALALRLPQERRLTRHAVAAASGLLQAVCTLGAGLPALLALPAGWLLARRGARMAAEPWALLFPPPAFAAGLLLQFAASFVLQFVPSFAPYLPLLLWGGLAALGTALFRMNRIRLQDETLNRSSSAGSPPALPPAVLWPNRLWTALLLAGVLLLAFGSALEAALREGLTRLAAFLLGLLPQGQEPPPEAAPPAAPPSPPALPPSEPPPAWLQWLEQALLYAAGALLTVLAAYLLYRLARRLPGRLRRLLAWLAERMNPAQRSGSAEGYEDEVVSLLRAPSARRSGQGLQRGTRLREPRWEDLRSGGERIRYLYRQWLRGQRRQGLQAPPQWTPAETVREAAAANGAAAPGPAAGELLRLYETVRYGEKPVSDEEAAQLRSRLEAESAFKPKR</sequence>
<feature type="transmembrane region" description="Helical" evidence="2">
    <location>
        <begin position="15"/>
        <end position="37"/>
    </location>
</feature>
<feature type="domain" description="Protein-glutamine gamma-glutamyltransferase-like C-terminal" evidence="3">
    <location>
        <begin position="369"/>
        <end position="440"/>
    </location>
</feature>
<feature type="transmembrane region" description="Helical" evidence="2">
    <location>
        <begin position="82"/>
        <end position="104"/>
    </location>
</feature>
<accession>I0BDR0</accession>
<reference evidence="4 5" key="1">
    <citation type="submission" date="2013-06" db="EMBL/GenBank/DDBJ databases">
        <title>Complete genome sequence of Paenibacillus mucilaginosus K02.</title>
        <authorList>
            <person name="Xiao B."/>
            <person name="Sun L."/>
            <person name="Xiao L."/>
            <person name="Lian B."/>
        </authorList>
    </citation>
    <scope>NUCLEOTIDE SEQUENCE [LARGE SCALE GENOMIC DNA]</scope>
    <source>
        <strain evidence="4 5">K02</strain>
    </source>
</reference>
<dbReference type="AlphaFoldDB" id="I0BDR0"/>
<dbReference type="Pfam" id="PF13559">
    <property type="entry name" value="DUF4129"/>
    <property type="match status" value="1"/>
</dbReference>
<organism evidence="4 5">
    <name type="scientific">Paenibacillus mucilaginosus K02</name>
    <dbReference type="NCBI Taxonomy" id="997761"/>
    <lineage>
        <taxon>Bacteria</taxon>
        <taxon>Bacillati</taxon>
        <taxon>Bacillota</taxon>
        <taxon>Bacilli</taxon>
        <taxon>Bacillales</taxon>
        <taxon>Paenibacillaceae</taxon>
        <taxon>Paenibacillus</taxon>
    </lineage>
</organism>
<evidence type="ECO:0000313" key="4">
    <source>
        <dbReference type="EMBL" id="AFH60507.2"/>
    </source>
</evidence>
<evidence type="ECO:0000256" key="2">
    <source>
        <dbReference type="SAM" id="Phobius"/>
    </source>
</evidence>
<dbReference type="OrthoDB" id="2663086at2"/>
<feature type="transmembrane region" description="Helical" evidence="2">
    <location>
        <begin position="274"/>
        <end position="295"/>
    </location>
</feature>
<dbReference type="Proteomes" id="UP000007392">
    <property type="component" value="Chromosome"/>
</dbReference>
<keyword evidence="2" id="KW-1133">Transmembrane helix</keyword>
<keyword evidence="2" id="KW-0472">Membrane</keyword>
<feature type="compositionally biased region" description="Basic and acidic residues" evidence="1">
    <location>
        <begin position="437"/>
        <end position="449"/>
    </location>
</feature>
<dbReference type="RefSeq" id="WP_016362375.1">
    <property type="nucleotide sequence ID" value="NC_017672.3"/>
</dbReference>
<evidence type="ECO:0000259" key="3">
    <source>
        <dbReference type="Pfam" id="PF13559"/>
    </source>
</evidence>
<evidence type="ECO:0000256" key="1">
    <source>
        <dbReference type="SAM" id="MobiDB-lite"/>
    </source>
</evidence>
<dbReference type="KEGG" id="pmw:B2K_07190"/>
<feature type="transmembrane region" description="Helical" evidence="2">
    <location>
        <begin position="44"/>
        <end position="62"/>
    </location>
</feature>
<name>I0BDR0_9BACL</name>
<feature type="region of interest" description="Disordered" evidence="1">
    <location>
        <begin position="241"/>
        <end position="262"/>
    </location>
</feature>
<proteinExistence type="predicted"/>
<dbReference type="HOGENOM" id="CLU_033709_0_0_9"/>
<feature type="transmembrane region" description="Helical" evidence="2">
    <location>
        <begin position="116"/>
        <end position="139"/>
    </location>
</feature>
<feature type="transmembrane region" description="Helical" evidence="2">
    <location>
        <begin position="199"/>
        <end position="217"/>
    </location>
</feature>
<dbReference type="InterPro" id="IPR025403">
    <property type="entry name" value="TgpA-like_C"/>
</dbReference>